<evidence type="ECO:0000313" key="2">
    <source>
        <dbReference type="Proteomes" id="UP000825051"/>
    </source>
</evidence>
<protein>
    <submittedName>
        <fullName evidence="1">DUF4136 domain-containing protein</fullName>
    </submittedName>
</protein>
<reference evidence="1" key="1">
    <citation type="submission" date="2021-08" db="EMBL/GenBank/DDBJ databases">
        <title>Genome of a novel bacterium of the phylum Verrucomicrobia, Oleiharenicola sp. KSB-15.</title>
        <authorList>
            <person name="Chung J.-H."/>
            <person name="Ahn J.-H."/>
            <person name="Yoon Y."/>
            <person name="Kim D.-Y."/>
            <person name="An S.-H."/>
            <person name="Park I."/>
            <person name="Yeon J."/>
        </authorList>
    </citation>
    <scope>NUCLEOTIDE SEQUENCE</scope>
    <source>
        <strain evidence="1">KSB-15</strain>
    </source>
</reference>
<dbReference type="AlphaFoldDB" id="A0A8F9XM31"/>
<gene>
    <name evidence="1" type="ORF">K0B96_03145</name>
</gene>
<keyword evidence="2" id="KW-1185">Reference proteome</keyword>
<accession>A0A8F9XM31</accession>
<dbReference type="EMBL" id="CP080507">
    <property type="protein sequence ID" value="QYM79629.1"/>
    <property type="molecule type" value="Genomic_DNA"/>
</dbReference>
<dbReference type="Proteomes" id="UP000825051">
    <property type="component" value="Chromosome"/>
</dbReference>
<name>A0A8F9XM31_9BACT</name>
<dbReference type="RefSeq" id="WP_220163751.1">
    <property type="nucleotide sequence ID" value="NZ_CP080507.1"/>
</dbReference>
<sequence length="272" mass="29567">MNTNTMKATWWVRAALLVGGGLAGGLIGASAQEGTGDVEIIVRTQVTEGKRAAKPGGDSLQQAAAEHGKAYVLLLAEQPKSIYKLVNPVDPQAIADEVSKQLDAHGFHRVAPGAKPDIVITVKFGRGMMPNPYYDDTSAIDDTMPDPGNWIDPASAPQITVTSPKLAQRLAVAGVSGKATKAQYEKLFVTVRAWKYPSSPQEKPEVLWIAAMNVDDPDHRDLNTFYKAMIAAGAPYFDRRLDEEEVSVRRPLRNGHVEIGEQVEVAREPEKK</sequence>
<evidence type="ECO:0000313" key="1">
    <source>
        <dbReference type="EMBL" id="QYM79629.1"/>
    </source>
</evidence>
<proteinExistence type="predicted"/>
<organism evidence="1 2">
    <name type="scientific">Horticoccus luteus</name>
    <dbReference type="NCBI Taxonomy" id="2862869"/>
    <lineage>
        <taxon>Bacteria</taxon>
        <taxon>Pseudomonadati</taxon>
        <taxon>Verrucomicrobiota</taxon>
        <taxon>Opitutia</taxon>
        <taxon>Opitutales</taxon>
        <taxon>Opitutaceae</taxon>
        <taxon>Horticoccus</taxon>
    </lineage>
</organism>
<dbReference type="KEGG" id="ole:K0B96_03145"/>